<feature type="signal peptide" evidence="3">
    <location>
        <begin position="1"/>
        <end position="27"/>
    </location>
</feature>
<evidence type="ECO:0000313" key="5">
    <source>
        <dbReference type="Proteomes" id="UP000184292"/>
    </source>
</evidence>
<gene>
    <name evidence="4" type="ORF">SAMN05444417_2364</name>
</gene>
<keyword evidence="2" id="KW-1133">Transmembrane helix</keyword>
<feature type="transmembrane region" description="Helical" evidence="2">
    <location>
        <begin position="37"/>
        <end position="54"/>
    </location>
</feature>
<keyword evidence="2" id="KW-0812">Transmembrane</keyword>
<proteinExistence type="predicted"/>
<feature type="chain" id="PRO_5012160900" evidence="3">
    <location>
        <begin position="28"/>
        <end position="156"/>
    </location>
</feature>
<keyword evidence="3" id="KW-0732">Signal</keyword>
<dbReference type="Proteomes" id="UP000184292">
    <property type="component" value="Unassembled WGS sequence"/>
</dbReference>
<organism evidence="4 5">
    <name type="scientific">Wenxinia saemankumensis</name>
    <dbReference type="NCBI Taxonomy" id="1447782"/>
    <lineage>
        <taxon>Bacteria</taxon>
        <taxon>Pseudomonadati</taxon>
        <taxon>Pseudomonadota</taxon>
        <taxon>Alphaproteobacteria</taxon>
        <taxon>Rhodobacterales</taxon>
        <taxon>Roseobacteraceae</taxon>
        <taxon>Wenxinia</taxon>
    </lineage>
</organism>
<evidence type="ECO:0000313" key="4">
    <source>
        <dbReference type="EMBL" id="SHI98096.1"/>
    </source>
</evidence>
<dbReference type="OrthoDB" id="7876829at2"/>
<dbReference type="EMBL" id="FQYO01000004">
    <property type="protein sequence ID" value="SHI98096.1"/>
    <property type="molecule type" value="Genomic_DNA"/>
</dbReference>
<dbReference type="STRING" id="1447782.SAMN05444417_2364"/>
<dbReference type="PROSITE" id="PS51318">
    <property type="entry name" value="TAT"/>
    <property type="match status" value="1"/>
</dbReference>
<evidence type="ECO:0000256" key="3">
    <source>
        <dbReference type="SAM" id="SignalP"/>
    </source>
</evidence>
<evidence type="ECO:0000256" key="2">
    <source>
        <dbReference type="SAM" id="Phobius"/>
    </source>
</evidence>
<name>A0A1M6FKA2_9RHOB</name>
<evidence type="ECO:0000256" key="1">
    <source>
        <dbReference type="SAM" id="MobiDB-lite"/>
    </source>
</evidence>
<reference evidence="4 5" key="1">
    <citation type="submission" date="2016-11" db="EMBL/GenBank/DDBJ databases">
        <authorList>
            <person name="Jaros S."/>
            <person name="Januszkiewicz K."/>
            <person name="Wedrychowicz H."/>
        </authorList>
    </citation>
    <scope>NUCLEOTIDE SEQUENCE [LARGE SCALE GENOMIC DNA]</scope>
    <source>
        <strain evidence="4 5">DSM 100565</strain>
    </source>
</reference>
<dbReference type="AlphaFoldDB" id="A0A1M6FKA2"/>
<feature type="region of interest" description="Disordered" evidence="1">
    <location>
        <begin position="56"/>
        <end position="87"/>
    </location>
</feature>
<keyword evidence="5" id="KW-1185">Reference proteome</keyword>
<dbReference type="RefSeq" id="WP_073330580.1">
    <property type="nucleotide sequence ID" value="NZ_FQYO01000004.1"/>
</dbReference>
<accession>A0A1M6FKA2</accession>
<dbReference type="InterPro" id="IPR006311">
    <property type="entry name" value="TAT_signal"/>
</dbReference>
<keyword evidence="2" id="KW-0472">Membrane</keyword>
<feature type="compositionally biased region" description="Pro residues" evidence="1">
    <location>
        <begin position="70"/>
        <end position="80"/>
    </location>
</feature>
<sequence>MTTHRRTALAGLLSAILALGLALPAQADRDERRTRLVQGAALLAIAGLIVHEARRDGRDDGRHRVARAPVPVPPDAPPPAAGGTDPALPASCLRQVASTGGAVTLYDGDCLDARSPVASDLPLTCGVIVRRPEGGIASGYRPDCLAGQGYEVADRR</sequence>
<protein>
    <submittedName>
        <fullName evidence="4">Uncharacterized protein</fullName>
    </submittedName>
</protein>